<dbReference type="RefSeq" id="WP_108903865.1">
    <property type="nucleotide sequence ID" value="NZ_CP029187.1"/>
</dbReference>
<organism evidence="2 3">
    <name type="scientific">Flavobacterium pallidum</name>
    <dbReference type="NCBI Taxonomy" id="2172098"/>
    <lineage>
        <taxon>Bacteria</taxon>
        <taxon>Pseudomonadati</taxon>
        <taxon>Bacteroidota</taxon>
        <taxon>Flavobacteriia</taxon>
        <taxon>Flavobacteriales</taxon>
        <taxon>Flavobacteriaceae</taxon>
        <taxon>Flavobacterium</taxon>
    </lineage>
</organism>
<name>A0A2S1SIB6_9FLAO</name>
<feature type="chain" id="PRO_5015663904" evidence="1">
    <location>
        <begin position="18"/>
        <end position="139"/>
    </location>
</feature>
<gene>
    <name evidence="2" type="ORF">HYN49_09360</name>
</gene>
<sequence length="139" mass="15991">MKKYLIMLSAFAFLAVASCSSDDKAPENKSRLLTYRIRTSENIQPNYFDLREQSGSLYRWIVFEGSENPEGWQKQFYVNAPFEAYMKVVISNSWIEQGVDYTYDILLDNEVVATKSGNTGYLVLSKDSIKYTVPSLARR</sequence>
<evidence type="ECO:0000313" key="2">
    <source>
        <dbReference type="EMBL" id="AWI26087.1"/>
    </source>
</evidence>
<keyword evidence="3" id="KW-1185">Reference proteome</keyword>
<feature type="signal peptide" evidence="1">
    <location>
        <begin position="1"/>
        <end position="17"/>
    </location>
</feature>
<evidence type="ECO:0000256" key="1">
    <source>
        <dbReference type="SAM" id="SignalP"/>
    </source>
</evidence>
<accession>A0A2S1SIB6</accession>
<reference evidence="2 3" key="1">
    <citation type="submission" date="2018-05" db="EMBL/GenBank/DDBJ databases">
        <title>Genome sequencing of Flavobacterium sp. HYN0049.</title>
        <authorList>
            <person name="Yi H."/>
            <person name="Baek C."/>
        </authorList>
    </citation>
    <scope>NUCLEOTIDE SEQUENCE [LARGE SCALE GENOMIC DNA]</scope>
    <source>
        <strain evidence="2 3">HYN0049</strain>
    </source>
</reference>
<protein>
    <submittedName>
        <fullName evidence="2">Uncharacterized protein</fullName>
    </submittedName>
</protein>
<proteinExistence type="predicted"/>
<dbReference type="KEGG" id="fpal:HYN49_09360"/>
<dbReference type="EMBL" id="CP029187">
    <property type="protein sequence ID" value="AWI26087.1"/>
    <property type="molecule type" value="Genomic_DNA"/>
</dbReference>
<evidence type="ECO:0000313" key="3">
    <source>
        <dbReference type="Proteomes" id="UP000244937"/>
    </source>
</evidence>
<dbReference type="AlphaFoldDB" id="A0A2S1SIB6"/>
<dbReference type="Proteomes" id="UP000244937">
    <property type="component" value="Chromosome"/>
</dbReference>
<dbReference type="PROSITE" id="PS51257">
    <property type="entry name" value="PROKAR_LIPOPROTEIN"/>
    <property type="match status" value="1"/>
</dbReference>
<keyword evidence="1" id="KW-0732">Signal</keyword>